<sequence>MTDSSIMLLYVQPMLQSQSTKLAHLNLALLQGNG</sequence>
<protein>
    <submittedName>
        <fullName evidence="1">Uncharacterized protein</fullName>
    </submittedName>
</protein>
<evidence type="ECO:0000313" key="2">
    <source>
        <dbReference type="Proteomes" id="UP000518605"/>
    </source>
</evidence>
<accession>A0A7W5C5Q8</accession>
<proteinExistence type="predicted"/>
<dbReference type="EMBL" id="JACHXW010000004">
    <property type="protein sequence ID" value="MBB3151666.1"/>
    <property type="molecule type" value="Genomic_DNA"/>
</dbReference>
<dbReference type="Proteomes" id="UP000518605">
    <property type="component" value="Unassembled WGS sequence"/>
</dbReference>
<evidence type="ECO:0000313" key="1">
    <source>
        <dbReference type="EMBL" id="MBB3151666.1"/>
    </source>
</evidence>
<dbReference type="AlphaFoldDB" id="A0A7W5C5Q8"/>
<gene>
    <name evidence="1" type="ORF">FHS16_001712</name>
</gene>
<comment type="caution">
    <text evidence="1">The sequence shown here is derived from an EMBL/GenBank/DDBJ whole genome shotgun (WGS) entry which is preliminary data.</text>
</comment>
<reference evidence="1 2" key="1">
    <citation type="submission" date="2020-08" db="EMBL/GenBank/DDBJ databases">
        <title>Genomic Encyclopedia of Type Strains, Phase III (KMG-III): the genomes of soil and plant-associated and newly described type strains.</title>
        <authorList>
            <person name="Whitman W."/>
        </authorList>
    </citation>
    <scope>NUCLEOTIDE SEQUENCE [LARGE SCALE GENOMIC DNA]</scope>
    <source>
        <strain evidence="1 2">CECT 8234</strain>
    </source>
</reference>
<name>A0A7W5C5Q8_9BACL</name>
<keyword evidence="2" id="KW-1185">Reference proteome</keyword>
<organism evidence="1 2">
    <name type="scientific">Paenibacillus endophyticus</name>
    <dbReference type="NCBI Taxonomy" id="1294268"/>
    <lineage>
        <taxon>Bacteria</taxon>
        <taxon>Bacillati</taxon>
        <taxon>Bacillota</taxon>
        <taxon>Bacilli</taxon>
        <taxon>Bacillales</taxon>
        <taxon>Paenibacillaceae</taxon>
        <taxon>Paenibacillus</taxon>
    </lineage>
</organism>